<dbReference type="EMBL" id="CAKMMW010000001">
    <property type="protein sequence ID" value="CAH1191606.1"/>
    <property type="molecule type" value="Genomic_DNA"/>
</dbReference>
<dbReference type="PANTHER" id="PTHR35279">
    <property type="match status" value="1"/>
</dbReference>
<feature type="chain" id="PRO_5045904454" description="Glycosyl hydrolase family 32 N-terminal domain-containing protein" evidence="1">
    <location>
        <begin position="31"/>
        <end position="475"/>
    </location>
</feature>
<organism evidence="2 3">
    <name type="scientific">Paenibacillus allorhizoplanae</name>
    <dbReference type="NCBI Taxonomy" id="2905648"/>
    <lineage>
        <taxon>Bacteria</taxon>
        <taxon>Bacillati</taxon>
        <taxon>Bacillota</taxon>
        <taxon>Bacilli</taxon>
        <taxon>Bacillales</taxon>
        <taxon>Paenibacillaceae</taxon>
        <taxon>Paenibacillus</taxon>
    </lineage>
</organism>
<evidence type="ECO:0000256" key="1">
    <source>
        <dbReference type="SAM" id="SignalP"/>
    </source>
</evidence>
<evidence type="ECO:0008006" key="4">
    <source>
        <dbReference type="Google" id="ProtNLM"/>
    </source>
</evidence>
<dbReference type="PANTHER" id="PTHR35279:SF1">
    <property type="entry name" value="ARABINANASE_LEVANSUCRASE_INVERTASE"/>
    <property type="match status" value="1"/>
</dbReference>
<dbReference type="InterPro" id="IPR023296">
    <property type="entry name" value="Glyco_hydro_beta-prop_sf"/>
</dbReference>
<dbReference type="Proteomes" id="UP000838821">
    <property type="component" value="Unassembled WGS sequence"/>
</dbReference>
<protein>
    <recommendedName>
        <fullName evidence="4">Glycosyl hydrolase family 32 N-terminal domain-containing protein</fullName>
    </recommendedName>
</protein>
<accession>A0ABN8FXN9</accession>
<gene>
    <name evidence="2" type="ORF">PAECIP111891_00039</name>
</gene>
<proteinExistence type="predicted"/>
<sequence>MKVRFRFGRSVTMMVLIIALLFGTSSASFATNSSYTASVSTMFNSNEAFAKLDKTNNNMGASFDMHYISTVTISGTIWAYYIKLNASGKLAIGLAKSTNGTNWTDNGLVLDVGTSGQWDDNMASFPGIWYDSGTFYLVYEGTGNGSAGDIGLATSTNGTSFTRQGRILTHNTSGWESANIGTPSLYKVGSTWYLFYHGYDWTDCRVGVATGSSLTSLTRNGANPIINTSGSGWDSGTVGKRDIIYENGYYYMVYEGSTDAPFGSAKWSSGLARSSNLISWSKYSQNPILPQTQNYYGNDGPVFITVSGVPYIYYRGVVPGGGSSDNHTQRARIANELNGGISNSWEAESLQHAIGRSDADGWSADTGLDSPNYMQYGPYTTVTNVGENTAVWKLMVDNNNADNLDVVTLEVVDASDGGAVLASRTIARQQFSSTWHYEFFTVPFYLDAWRSGHQLEYRTLWYQTSYVREDKVGVN</sequence>
<evidence type="ECO:0000313" key="3">
    <source>
        <dbReference type="Proteomes" id="UP000838821"/>
    </source>
</evidence>
<comment type="caution">
    <text evidence="2">The sequence shown here is derived from an EMBL/GenBank/DDBJ whole genome shotgun (WGS) entry which is preliminary data.</text>
</comment>
<dbReference type="SUPFAM" id="SSF75005">
    <property type="entry name" value="Arabinanase/levansucrase/invertase"/>
    <property type="match status" value="1"/>
</dbReference>
<evidence type="ECO:0000313" key="2">
    <source>
        <dbReference type="EMBL" id="CAH1191606.1"/>
    </source>
</evidence>
<reference evidence="2" key="1">
    <citation type="submission" date="2022-01" db="EMBL/GenBank/DDBJ databases">
        <authorList>
            <person name="Criscuolo A."/>
        </authorList>
    </citation>
    <scope>NUCLEOTIDE SEQUENCE</scope>
    <source>
        <strain evidence="2">CIP111891</strain>
    </source>
</reference>
<name>A0ABN8FXN9_9BACL</name>
<feature type="signal peptide" evidence="1">
    <location>
        <begin position="1"/>
        <end position="30"/>
    </location>
</feature>
<dbReference type="Gene3D" id="2.115.10.20">
    <property type="entry name" value="Glycosyl hydrolase domain, family 43"/>
    <property type="match status" value="2"/>
</dbReference>
<keyword evidence="1" id="KW-0732">Signal</keyword>
<keyword evidence="3" id="KW-1185">Reference proteome</keyword>